<dbReference type="PANTHER" id="PTHR47354">
    <property type="entry name" value="NADH OXIDOREDUCTASE HCR"/>
    <property type="match status" value="1"/>
</dbReference>
<dbReference type="PROSITE" id="PS00197">
    <property type="entry name" value="2FE2S_FER_1"/>
    <property type="match status" value="1"/>
</dbReference>
<name>A0ABW4UMC5_9HYPH</name>
<keyword evidence="2" id="KW-0285">Flavoprotein</keyword>
<evidence type="ECO:0000256" key="8">
    <source>
        <dbReference type="ARBA" id="ARBA00023014"/>
    </source>
</evidence>
<dbReference type="PROSITE" id="PS51085">
    <property type="entry name" value="2FE2S_FER_2"/>
    <property type="match status" value="1"/>
</dbReference>
<dbReference type="SUPFAM" id="SSF63380">
    <property type="entry name" value="Riboflavin synthase domain-like"/>
    <property type="match status" value="1"/>
</dbReference>
<dbReference type="PANTHER" id="PTHR47354:SF6">
    <property type="entry name" value="NADH OXIDOREDUCTASE HCR"/>
    <property type="match status" value="1"/>
</dbReference>
<dbReference type="Gene3D" id="3.10.20.30">
    <property type="match status" value="1"/>
</dbReference>
<evidence type="ECO:0000256" key="5">
    <source>
        <dbReference type="ARBA" id="ARBA00022827"/>
    </source>
</evidence>
<dbReference type="InterPro" id="IPR012675">
    <property type="entry name" value="Beta-grasp_dom_sf"/>
</dbReference>
<evidence type="ECO:0000259" key="10">
    <source>
        <dbReference type="PROSITE" id="PS51085"/>
    </source>
</evidence>
<keyword evidence="8" id="KW-0411">Iron-sulfur</keyword>
<dbReference type="PROSITE" id="PS51384">
    <property type="entry name" value="FAD_FR"/>
    <property type="match status" value="1"/>
</dbReference>
<keyword evidence="13" id="KW-1185">Reference proteome</keyword>
<protein>
    <submittedName>
        <fullName evidence="12">Flavin reductase family protein</fullName>
    </submittedName>
</protein>
<evidence type="ECO:0000313" key="12">
    <source>
        <dbReference type="EMBL" id="MFD1987718.1"/>
    </source>
</evidence>
<comment type="caution">
    <text evidence="12">The sequence shown here is derived from an EMBL/GenBank/DDBJ whole genome shotgun (WGS) entry which is preliminary data.</text>
</comment>
<keyword evidence="3" id="KW-0001">2Fe-2S</keyword>
<dbReference type="InterPro" id="IPR017938">
    <property type="entry name" value="Riboflavin_synthase-like_b-brl"/>
</dbReference>
<dbReference type="Gene3D" id="3.40.50.80">
    <property type="entry name" value="Nucleotide-binding domain of ferredoxin-NADP reductase (FNR) module"/>
    <property type="match status" value="1"/>
</dbReference>
<reference evidence="13" key="1">
    <citation type="journal article" date="2019" name="Int. J. Syst. Evol. Microbiol.">
        <title>The Global Catalogue of Microorganisms (GCM) 10K type strain sequencing project: providing services to taxonomists for standard genome sequencing and annotation.</title>
        <authorList>
            <consortium name="The Broad Institute Genomics Platform"/>
            <consortium name="The Broad Institute Genome Sequencing Center for Infectious Disease"/>
            <person name="Wu L."/>
            <person name="Ma J."/>
        </authorList>
    </citation>
    <scope>NUCLEOTIDE SEQUENCE [LARGE SCALE GENOMIC DNA]</scope>
    <source>
        <strain evidence="13">CGMCC 1.16225</strain>
    </source>
</reference>
<sequence length="350" mass="37593">MSVEAVPTDTRSPQGTLHPCVCTDRIQETGDVVTLVFRRADGRKFSFLAGQFVAIRFFWCGQAYSRVFTIASPPTRPERIALTIKVAADGKATRILHDHVGEGCPVEIGEPGGDFTLGDRAIDKALFLCAGSGITPLMSMVRALHDAGRDPDITFIQCARTPGDILFGHELRMLSENMTKLRVETVCSQTSDFDEHRSAGRLDMTRLARLVPDAGARTAFLCGPAGFMQAMRRHLLDLGIPAGRIFEEAFGAVPPTTSKVSPGAKAAVTFVRSGVHCEANDNATILDLAEAAGVCLDTSCRMGVCGTCKARLLEGEVDMDDMGGLSEMERQHGFILACCSTPKGNIAVDL</sequence>
<dbReference type="EMBL" id="JBHUGZ010000030">
    <property type="protein sequence ID" value="MFD1987718.1"/>
    <property type="molecule type" value="Genomic_DNA"/>
</dbReference>
<dbReference type="Pfam" id="PF00175">
    <property type="entry name" value="NAD_binding_1"/>
    <property type="match status" value="1"/>
</dbReference>
<evidence type="ECO:0000256" key="1">
    <source>
        <dbReference type="ARBA" id="ARBA00001974"/>
    </source>
</evidence>
<dbReference type="Gene3D" id="2.40.30.10">
    <property type="entry name" value="Translation factors"/>
    <property type="match status" value="1"/>
</dbReference>
<dbReference type="InterPro" id="IPR017927">
    <property type="entry name" value="FAD-bd_FR_type"/>
</dbReference>
<keyword evidence="4" id="KW-0479">Metal-binding</keyword>
<dbReference type="InterPro" id="IPR050415">
    <property type="entry name" value="MRET"/>
</dbReference>
<dbReference type="SUPFAM" id="SSF54292">
    <property type="entry name" value="2Fe-2S ferredoxin-like"/>
    <property type="match status" value="1"/>
</dbReference>
<evidence type="ECO:0000256" key="7">
    <source>
        <dbReference type="ARBA" id="ARBA00023004"/>
    </source>
</evidence>
<evidence type="ECO:0000256" key="9">
    <source>
        <dbReference type="ARBA" id="ARBA00061434"/>
    </source>
</evidence>
<keyword evidence="5" id="KW-0274">FAD</keyword>
<evidence type="ECO:0000313" key="13">
    <source>
        <dbReference type="Proteomes" id="UP001597405"/>
    </source>
</evidence>
<gene>
    <name evidence="12" type="ORF">ACFSOZ_35445</name>
</gene>
<comment type="cofactor">
    <cofactor evidence="1">
        <name>FAD</name>
        <dbReference type="ChEBI" id="CHEBI:57692"/>
    </cofactor>
</comment>
<dbReference type="Pfam" id="PF00111">
    <property type="entry name" value="Fer2"/>
    <property type="match status" value="1"/>
</dbReference>
<dbReference type="InterPro" id="IPR001433">
    <property type="entry name" value="OxRdtase_FAD/NAD-bd"/>
</dbReference>
<feature type="domain" description="FAD-binding FR-type" evidence="11">
    <location>
        <begin position="15"/>
        <end position="118"/>
    </location>
</feature>
<evidence type="ECO:0000256" key="2">
    <source>
        <dbReference type="ARBA" id="ARBA00022630"/>
    </source>
</evidence>
<dbReference type="SUPFAM" id="SSF52343">
    <property type="entry name" value="Ferredoxin reductase-like, C-terminal NADP-linked domain"/>
    <property type="match status" value="1"/>
</dbReference>
<feature type="domain" description="2Fe-2S ferredoxin-type" evidence="10">
    <location>
        <begin position="266"/>
        <end position="350"/>
    </location>
</feature>
<evidence type="ECO:0000256" key="6">
    <source>
        <dbReference type="ARBA" id="ARBA00023002"/>
    </source>
</evidence>
<dbReference type="InterPro" id="IPR001041">
    <property type="entry name" value="2Fe-2S_ferredoxin-type"/>
</dbReference>
<dbReference type="Proteomes" id="UP001597405">
    <property type="component" value="Unassembled WGS sequence"/>
</dbReference>
<dbReference type="InterPro" id="IPR039261">
    <property type="entry name" value="FNR_nucleotide-bd"/>
</dbReference>
<evidence type="ECO:0000256" key="4">
    <source>
        <dbReference type="ARBA" id="ARBA00022723"/>
    </source>
</evidence>
<evidence type="ECO:0000259" key="11">
    <source>
        <dbReference type="PROSITE" id="PS51384"/>
    </source>
</evidence>
<keyword evidence="7" id="KW-0408">Iron</keyword>
<organism evidence="12 13">
    <name type="scientific">Mesorhizobium newzealandense</name>
    <dbReference type="NCBI Taxonomy" id="1300302"/>
    <lineage>
        <taxon>Bacteria</taxon>
        <taxon>Pseudomonadati</taxon>
        <taxon>Pseudomonadota</taxon>
        <taxon>Alphaproteobacteria</taxon>
        <taxon>Hyphomicrobiales</taxon>
        <taxon>Phyllobacteriaceae</taxon>
        <taxon>Mesorhizobium</taxon>
    </lineage>
</organism>
<dbReference type="InterPro" id="IPR008333">
    <property type="entry name" value="Cbr1-like_FAD-bd_dom"/>
</dbReference>
<comment type="similarity">
    <text evidence="9">In the N-terminal section; belongs to the FAD-binding oxidoreductase type 6 family.</text>
</comment>
<keyword evidence="6" id="KW-0560">Oxidoreductase</keyword>
<dbReference type="RefSeq" id="WP_379105958.1">
    <property type="nucleotide sequence ID" value="NZ_JBHUGZ010000030.1"/>
</dbReference>
<accession>A0ABW4UMC5</accession>
<dbReference type="PRINTS" id="PR00410">
    <property type="entry name" value="PHEHYDRXLASE"/>
</dbReference>
<evidence type="ECO:0000256" key="3">
    <source>
        <dbReference type="ARBA" id="ARBA00022714"/>
    </source>
</evidence>
<dbReference type="CDD" id="cd00207">
    <property type="entry name" value="fer2"/>
    <property type="match status" value="1"/>
</dbReference>
<dbReference type="InterPro" id="IPR036010">
    <property type="entry name" value="2Fe-2S_ferredoxin-like_sf"/>
</dbReference>
<dbReference type="InterPro" id="IPR006058">
    <property type="entry name" value="2Fe2S_fd_BS"/>
</dbReference>
<dbReference type="Pfam" id="PF00970">
    <property type="entry name" value="FAD_binding_6"/>
    <property type="match status" value="1"/>
</dbReference>
<proteinExistence type="inferred from homology"/>